<evidence type="ECO:0000313" key="7">
    <source>
        <dbReference type="EMBL" id="CAB4146275.1"/>
    </source>
</evidence>
<dbReference type="GO" id="GO:0000724">
    <property type="term" value="P:double-strand break repair via homologous recombination"/>
    <property type="evidence" value="ECO:0007669"/>
    <property type="project" value="TreeGrafter"/>
</dbReference>
<dbReference type="PANTHER" id="PTHR11070:SF30">
    <property type="entry name" value="F-BOX DNA HELICASE 1"/>
    <property type="match status" value="1"/>
</dbReference>
<evidence type="ECO:0000256" key="1">
    <source>
        <dbReference type="ARBA" id="ARBA00022741"/>
    </source>
</evidence>
<dbReference type="EMBL" id="LR797445">
    <property type="protein sequence ID" value="CAB4217609.1"/>
    <property type="molecule type" value="Genomic_DNA"/>
</dbReference>
<gene>
    <name evidence="8" type="ORF">UFOVP1225_48</name>
    <name evidence="9" type="ORF">UFOVP1319_38</name>
    <name evidence="10" type="ORF">UFOVP1591_48</name>
    <name evidence="7" type="ORF">UFOVP478_21</name>
</gene>
<dbReference type="EMBL" id="LR796462">
    <property type="protein sequence ID" value="CAB4146275.1"/>
    <property type="molecule type" value="Genomic_DNA"/>
</dbReference>
<dbReference type="Gene3D" id="1.10.10.160">
    <property type="match status" value="1"/>
</dbReference>
<dbReference type="SUPFAM" id="SSF52540">
    <property type="entry name" value="P-loop containing nucleoside triphosphate hydrolases"/>
    <property type="match status" value="1"/>
</dbReference>
<reference evidence="8" key="1">
    <citation type="submission" date="2020-05" db="EMBL/GenBank/DDBJ databases">
        <authorList>
            <person name="Chiriac C."/>
            <person name="Salcher M."/>
            <person name="Ghai R."/>
            <person name="Kavagutti S V."/>
        </authorList>
    </citation>
    <scope>NUCLEOTIDE SEQUENCE</scope>
</reference>
<dbReference type="GO" id="GO:0003677">
    <property type="term" value="F:DNA binding"/>
    <property type="evidence" value="ECO:0007669"/>
    <property type="project" value="InterPro"/>
</dbReference>
<dbReference type="GO" id="GO:0031297">
    <property type="term" value="P:replication fork processing"/>
    <property type="evidence" value="ECO:0007669"/>
    <property type="project" value="TreeGrafter"/>
</dbReference>
<keyword evidence="2 5" id="KW-0378">Hydrolase</keyword>
<evidence type="ECO:0000256" key="2">
    <source>
        <dbReference type="ARBA" id="ARBA00022801"/>
    </source>
</evidence>
<dbReference type="GO" id="GO:0016787">
    <property type="term" value="F:hydrolase activity"/>
    <property type="evidence" value="ECO:0007669"/>
    <property type="project" value="UniProtKB-UniRule"/>
</dbReference>
<evidence type="ECO:0000256" key="3">
    <source>
        <dbReference type="ARBA" id="ARBA00022806"/>
    </source>
</evidence>
<dbReference type="EMBL" id="LR797173">
    <property type="protein sequence ID" value="CAB4191539.1"/>
    <property type="molecule type" value="Genomic_DNA"/>
</dbReference>
<proteinExistence type="predicted"/>
<dbReference type="InterPro" id="IPR000212">
    <property type="entry name" value="DNA_helicase_UvrD/REP"/>
</dbReference>
<organism evidence="8">
    <name type="scientific">uncultured Caudovirales phage</name>
    <dbReference type="NCBI Taxonomy" id="2100421"/>
    <lineage>
        <taxon>Viruses</taxon>
        <taxon>Duplodnaviria</taxon>
        <taxon>Heunggongvirae</taxon>
        <taxon>Uroviricota</taxon>
        <taxon>Caudoviricetes</taxon>
        <taxon>Peduoviridae</taxon>
        <taxon>Maltschvirus</taxon>
        <taxon>Maltschvirus maltsch</taxon>
    </lineage>
</organism>
<dbReference type="EMBL" id="LR797255">
    <property type="protein sequence ID" value="CAB4197864.1"/>
    <property type="molecule type" value="Genomic_DNA"/>
</dbReference>
<evidence type="ECO:0000313" key="8">
    <source>
        <dbReference type="EMBL" id="CAB4191539.1"/>
    </source>
</evidence>
<dbReference type="GO" id="GO:0005524">
    <property type="term" value="F:ATP binding"/>
    <property type="evidence" value="ECO:0007669"/>
    <property type="project" value="UniProtKB-UniRule"/>
</dbReference>
<dbReference type="InterPro" id="IPR027417">
    <property type="entry name" value="P-loop_NTPase"/>
</dbReference>
<dbReference type="Pfam" id="PF00580">
    <property type="entry name" value="UvrD-helicase"/>
    <property type="match status" value="1"/>
</dbReference>
<dbReference type="InterPro" id="IPR014016">
    <property type="entry name" value="UvrD-like_ATP-bd"/>
</dbReference>
<keyword evidence="4 5" id="KW-0067">ATP-binding</keyword>
<feature type="domain" description="UvrD-like helicase ATP-binding" evidence="6">
    <location>
        <begin position="1"/>
        <end position="256"/>
    </location>
</feature>
<dbReference type="GO" id="GO:0043138">
    <property type="term" value="F:3'-5' DNA helicase activity"/>
    <property type="evidence" value="ECO:0007669"/>
    <property type="project" value="TreeGrafter"/>
</dbReference>
<evidence type="ECO:0000259" key="6">
    <source>
        <dbReference type="PROSITE" id="PS51198"/>
    </source>
</evidence>
<name>A0A6J5R3P1_9CAUD</name>
<feature type="binding site" evidence="5">
    <location>
        <begin position="13"/>
        <end position="20"/>
    </location>
    <ligand>
        <name>ATP</name>
        <dbReference type="ChEBI" id="CHEBI:30616"/>
    </ligand>
</feature>
<dbReference type="InterPro" id="IPR013986">
    <property type="entry name" value="DExx_box_DNA_helicase_dom_sf"/>
</dbReference>
<evidence type="ECO:0000313" key="9">
    <source>
        <dbReference type="EMBL" id="CAB4197864.1"/>
    </source>
</evidence>
<dbReference type="Gene3D" id="3.40.50.300">
    <property type="entry name" value="P-loop containing nucleotide triphosphate hydrolases"/>
    <property type="match status" value="1"/>
</dbReference>
<sequence>MIAEGKRNILVSACPGSGKTTTIMHSFGYIPKDEDSLVATSIAYLVFNKRNAEEASAKVPRGVNVSTFHALGFRALRASGLIPPKVKIESRKVMRLVYNAMDRDDADVASVIKLVSLLKGQCEKNPEVGLARELAVRFDLDIVDLRRATQVAVAVLEASNRKMDEIDFDDMLYMPVVFNVAFTTYDWVFVDEAQDTNDIQLSILHKITGLRSRVVAVGDPHQAIYGFRGANADALDKIATQFACDTLPLSVSYRCSQAVVAEAQKYE</sequence>
<dbReference type="PANTHER" id="PTHR11070">
    <property type="entry name" value="UVRD / RECB / PCRA DNA HELICASE FAMILY MEMBER"/>
    <property type="match status" value="1"/>
</dbReference>
<protein>
    <submittedName>
        <fullName evidence="8">AAA domain containing protein</fullName>
    </submittedName>
</protein>
<evidence type="ECO:0000313" key="10">
    <source>
        <dbReference type="EMBL" id="CAB4217609.1"/>
    </source>
</evidence>
<dbReference type="PROSITE" id="PS51198">
    <property type="entry name" value="UVRD_HELICASE_ATP_BIND"/>
    <property type="match status" value="1"/>
</dbReference>
<evidence type="ECO:0000256" key="5">
    <source>
        <dbReference type="PROSITE-ProRule" id="PRU00560"/>
    </source>
</evidence>
<accession>A0A6J5R3P1</accession>
<keyword evidence="3 5" id="KW-0347">Helicase</keyword>
<evidence type="ECO:0000256" key="4">
    <source>
        <dbReference type="ARBA" id="ARBA00022840"/>
    </source>
</evidence>
<keyword evidence="1 5" id="KW-0547">Nucleotide-binding</keyword>